<evidence type="ECO:0000256" key="2">
    <source>
        <dbReference type="SAM" id="Phobius"/>
    </source>
</evidence>
<keyword evidence="2" id="KW-0812">Transmembrane</keyword>
<evidence type="ECO:0000313" key="4">
    <source>
        <dbReference type="Proteomes" id="UP001220509"/>
    </source>
</evidence>
<feature type="transmembrane region" description="Helical" evidence="2">
    <location>
        <begin position="12"/>
        <end position="37"/>
    </location>
</feature>
<dbReference type="EMBL" id="CP117416">
    <property type="protein sequence ID" value="WCT54461.1"/>
    <property type="molecule type" value="Genomic_DNA"/>
</dbReference>
<name>A0AAX3LX42_9BACL</name>
<keyword evidence="2" id="KW-0472">Membrane</keyword>
<evidence type="ECO:0000256" key="1">
    <source>
        <dbReference type="SAM" id="MobiDB-lite"/>
    </source>
</evidence>
<proteinExistence type="predicted"/>
<keyword evidence="4" id="KW-1185">Reference proteome</keyword>
<dbReference type="KEGG" id="pka:PQ456_14765"/>
<feature type="region of interest" description="Disordered" evidence="1">
    <location>
        <begin position="637"/>
        <end position="667"/>
    </location>
</feature>
<evidence type="ECO:0000313" key="3">
    <source>
        <dbReference type="EMBL" id="WCT54461.1"/>
    </source>
</evidence>
<gene>
    <name evidence="3" type="ORF">PQ456_14765</name>
</gene>
<protein>
    <submittedName>
        <fullName evidence="3">Uncharacterized protein</fullName>
    </submittedName>
</protein>
<keyword evidence="2" id="KW-1133">Transmembrane helix</keyword>
<accession>A0AAX3LX42</accession>
<feature type="compositionally biased region" description="Low complexity" evidence="1">
    <location>
        <begin position="642"/>
        <end position="651"/>
    </location>
</feature>
<sequence>MNGFLANYGWIIIFWIVASIFFLPGLIIIFTGIIKLYKQSKFVYIHKIKVIIDVQNNNLMEEVEELLEHSNHILKNKSGITQKDALLIYSILKETLNQLKDIEIEIKLPWTSFFWDSLELIEELKKYLQKHKTIQEQINLDRFKINELLEAEQYTQDYYTHWEDSFKILEQHIYHFTTEIGSSLSKWSRQQKEIQELLSKSKQWQYSDTIQSFQLLKKVEQKVNILQKQYEQLKIYYQYAIEFEDKIKAVRLEIHNSLEKHSLLTVEIDPYQWINKSSNTLEAFHSSIRQADLLQAQSLWNQLEDSIEKSIVIIENRIALQENVREQHRRAHERLQVLKSIELELSVTWVSARQDLKSSVWNHTFKNFEKACRALQTIESDLEHIQQYLHEDIQKYIEAEKHLIPLDSKLIYIEQELYASQEQLQLWQQLQQQLPEKVKQAEYKLKYSYAKAEQEAIKWNMNTMLDEEYQSIQKQHDKVHALFSESPQNLNLLQQQCTAYIESIEQWVSTINTLIDYRDDAVPLRLRLENDFKLHYRTVKWYLPMGASERYKNSFKKFIKDYEDLTMNGQYESAFASLQNIKGIIAELQLAYDQITAQQQALKKAKTEERYRTRQLQNQKNNTKVVNHYHTHTSKGITLFGSSSSSSKSKSNIAYRDDDTWEDDDDE</sequence>
<reference evidence="3 4" key="1">
    <citation type="submission" date="2023-02" db="EMBL/GenBank/DDBJ databases">
        <title>Genome sequence of Paenibacillus kyungheensis KACC 18744.</title>
        <authorList>
            <person name="Kim S."/>
            <person name="Heo J."/>
            <person name="Kwon S.-W."/>
        </authorList>
    </citation>
    <scope>NUCLEOTIDE SEQUENCE [LARGE SCALE GENOMIC DNA]</scope>
    <source>
        <strain evidence="3 4">KACC 18744</strain>
    </source>
</reference>
<organism evidence="3 4">
    <name type="scientific">Paenibacillus kyungheensis</name>
    <dbReference type="NCBI Taxonomy" id="1452732"/>
    <lineage>
        <taxon>Bacteria</taxon>
        <taxon>Bacillati</taxon>
        <taxon>Bacillota</taxon>
        <taxon>Bacilli</taxon>
        <taxon>Bacillales</taxon>
        <taxon>Paenibacillaceae</taxon>
        <taxon>Paenibacillus</taxon>
    </lineage>
</organism>
<dbReference type="AlphaFoldDB" id="A0AAX3LX42"/>
<dbReference type="RefSeq" id="WP_273612979.1">
    <property type="nucleotide sequence ID" value="NZ_CP117416.1"/>
</dbReference>
<dbReference type="Proteomes" id="UP001220509">
    <property type="component" value="Chromosome"/>
</dbReference>